<evidence type="ECO:0000259" key="1">
    <source>
        <dbReference type="Pfam" id="PF07167"/>
    </source>
</evidence>
<protein>
    <submittedName>
        <fullName evidence="2">Poly</fullName>
    </submittedName>
</protein>
<dbReference type="GO" id="GO:0042619">
    <property type="term" value="P:poly-hydroxybutyrate biosynthetic process"/>
    <property type="evidence" value="ECO:0007669"/>
    <property type="project" value="InterPro"/>
</dbReference>
<feature type="domain" description="Poly-beta-hydroxybutyrate polymerase N-terminal" evidence="1">
    <location>
        <begin position="76"/>
        <end position="149"/>
    </location>
</feature>
<proteinExistence type="predicted"/>
<keyword evidence="3" id="KW-1185">Reference proteome</keyword>
<comment type="caution">
    <text evidence="2">The sequence shown here is derived from an EMBL/GenBank/DDBJ whole genome shotgun (WGS) entry which is preliminary data.</text>
</comment>
<dbReference type="PATRIC" id="fig|86176.4.peg.4946"/>
<dbReference type="AlphaFoldDB" id="A0A0P9ZWZ6"/>
<name>A0A0P9ZWZ6_9PSED</name>
<gene>
    <name evidence="2" type="ORF">ALO64_04391</name>
</gene>
<dbReference type="InterPro" id="IPR010941">
    <property type="entry name" value="PhaC_N"/>
</dbReference>
<dbReference type="EMBL" id="LJQT01000030">
    <property type="protein sequence ID" value="KPX95484.1"/>
    <property type="molecule type" value="Genomic_DNA"/>
</dbReference>
<dbReference type="Proteomes" id="UP000050455">
    <property type="component" value="Unassembled WGS sequence"/>
</dbReference>
<sequence length="165" mass="18373">MQEKSAKVASAAPTNLINAQSAITGLRGRDLFSTLRNVASQGLRHPVRSARHALALGKQLGRVVVLGETPYPHNPKDPRFADPTWSLNPLYRRGLQVYLSCQHQVRQWIDDSDMSTEDRARAHFLFTLINDALAPSNYAAQPAGRQRAVQLGWYQPDQGPEPHGR</sequence>
<organism evidence="2 3">
    <name type="scientific">Pseudomonas meliae</name>
    <dbReference type="NCBI Taxonomy" id="86176"/>
    <lineage>
        <taxon>Bacteria</taxon>
        <taxon>Pseudomonadati</taxon>
        <taxon>Pseudomonadota</taxon>
        <taxon>Gammaproteobacteria</taxon>
        <taxon>Pseudomonadales</taxon>
        <taxon>Pseudomonadaceae</taxon>
        <taxon>Pseudomonas</taxon>
    </lineage>
</organism>
<accession>A0A0P9ZWZ6</accession>
<evidence type="ECO:0000313" key="3">
    <source>
        <dbReference type="Proteomes" id="UP000050455"/>
    </source>
</evidence>
<evidence type="ECO:0000313" key="2">
    <source>
        <dbReference type="EMBL" id="KPX95484.1"/>
    </source>
</evidence>
<dbReference type="Pfam" id="PF07167">
    <property type="entry name" value="PhaC_N"/>
    <property type="match status" value="1"/>
</dbReference>
<reference evidence="2 3" key="1">
    <citation type="submission" date="2015-09" db="EMBL/GenBank/DDBJ databases">
        <title>Genome announcement of multiple Pseudomonas syringae strains.</title>
        <authorList>
            <person name="Thakur S."/>
            <person name="Wang P.W."/>
            <person name="Gong Y."/>
            <person name="Weir B.S."/>
            <person name="Guttman D.S."/>
        </authorList>
    </citation>
    <scope>NUCLEOTIDE SEQUENCE [LARGE SCALE GENOMIC DNA]</scope>
    <source>
        <strain evidence="2 3">ICMP6289</strain>
    </source>
</reference>